<dbReference type="GeneID" id="64575383"/>
<name>A0A871R3H4_DEKBR</name>
<sequence length="308" mass="35639">MYSASNSTESSQSSELLRSLVRAITNTNETLKLIHQDLAVKRLDPEKIRKTVKESVVPAIHFLRDEDGQCSPMVFIRYLSELRSALKDYGYEQVCANFAEQKYDSVSDEEELFTNETLKQTNDGSVYVMLRDYYRKSHGKYPSAAKMLNLLRDRHSTIKHSKQSYLKALAKLRYEDYTKPFLDYFNLIDDFINAIKSDGYKVDDDDILEALKPGVVKLCENDRNELNQVTTLTEFKEWIIKEVKIQRVPNREEVQIPKYLLKGLYHSQTDSSGTHNKQKQYSSKHGQSKGQSQSKKDSPEKKMFTTST</sequence>
<evidence type="ECO:0000256" key="1">
    <source>
        <dbReference type="SAM" id="MobiDB-lite"/>
    </source>
</evidence>
<feature type="compositionally biased region" description="Low complexity" evidence="1">
    <location>
        <begin position="279"/>
        <end position="293"/>
    </location>
</feature>
<evidence type="ECO:0000313" key="3">
    <source>
        <dbReference type="Proteomes" id="UP000663131"/>
    </source>
</evidence>
<dbReference type="OrthoDB" id="3999078at2759"/>
<dbReference type="AlphaFoldDB" id="A0A871R3H4"/>
<reference evidence="2" key="2">
    <citation type="journal article" name="BMC Genomics">
        <title>New genome assemblies reveal patterns of domestication and adaptation across Brettanomyces (Dekkera) species.</title>
        <authorList>
            <person name="Roach M.J."/>
            <person name="Borneman A.R."/>
        </authorList>
    </citation>
    <scope>NUCLEOTIDE SEQUENCE</scope>
    <source>
        <strain evidence="2">UCD 2041</strain>
    </source>
</reference>
<feature type="region of interest" description="Disordered" evidence="1">
    <location>
        <begin position="267"/>
        <end position="308"/>
    </location>
</feature>
<accession>A0A871R3H4</accession>
<dbReference type="Proteomes" id="UP000663131">
    <property type="component" value="Chromosome 6"/>
</dbReference>
<dbReference type="EMBL" id="CP063134">
    <property type="protein sequence ID" value="QOU19314.1"/>
    <property type="molecule type" value="Genomic_DNA"/>
</dbReference>
<gene>
    <name evidence="2" type="ORF">BRETT_003460</name>
</gene>
<proteinExistence type="predicted"/>
<dbReference type="KEGG" id="bbrx:BRETT_003460"/>
<protein>
    <submittedName>
        <fullName evidence="2">Uncharacterized protein</fullName>
    </submittedName>
</protein>
<dbReference type="RefSeq" id="XP_041135807.1">
    <property type="nucleotide sequence ID" value="XM_041281968.1"/>
</dbReference>
<evidence type="ECO:0000313" key="2">
    <source>
        <dbReference type="EMBL" id="QOU19314.1"/>
    </source>
</evidence>
<reference evidence="2" key="1">
    <citation type="submission" date="2020-10" db="EMBL/GenBank/DDBJ databases">
        <authorList>
            <person name="Palmer J.M."/>
        </authorList>
    </citation>
    <scope>NUCLEOTIDE SEQUENCE</scope>
    <source>
        <strain evidence="2">UCD 2041</strain>
    </source>
</reference>
<feature type="compositionally biased region" description="Basic and acidic residues" evidence="1">
    <location>
        <begin position="294"/>
        <end position="308"/>
    </location>
</feature>
<organism evidence="2 3">
    <name type="scientific">Dekkera bruxellensis</name>
    <name type="common">Brettanomyces custersii</name>
    <dbReference type="NCBI Taxonomy" id="5007"/>
    <lineage>
        <taxon>Eukaryota</taxon>
        <taxon>Fungi</taxon>
        <taxon>Dikarya</taxon>
        <taxon>Ascomycota</taxon>
        <taxon>Saccharomycotina</taxon>
        <taxon>Pichiomycetes</taxon>
        <taxon>Pichiales</taxon>
        <taxon>Pichiaceae</taxon>
        <taxon>Brettanomyces</taxon>
    </lineage>
</organism>